<evidence type="ECO:0000313" key="4">
    <source>
        <dbReference type="Proteomes" id="UP000609651"/>
    </source>
</evidence>
<name>A0ABX1VAR9_9PLAN</name>
<dbReference type="InterPro" id="IPR011050">
    <property type="entry name" value="Pectin_lyase_fold/virulence"/>
</dbReference>
<dbReference type="RefSeq" id="WP_171184852.1">
    <property type="nucleotide sequence ID" value="NZ_WTPX01000027.1"/>
</dbReference>
<comment type="caution">
    <text evidence="3">The sequence shown here is derived from an EMBL/GenBank/DDBJ whole genome shotgun (WGS) entry which is preliminary data.</text>
</comment>
<feature type="chain" id="PRO_5045421864" description="Right handed beta helix domain-containing protein" evidence="1">
    <location>
        <begin position="22"/>
        <end position="462"/>
    </location>
</feature>
<evidence type="ECO:0000259" key="2">
    <source>
        <dbReference type="Pfam" id="PF13229"/>
    </source>
</evidence>
<dbReference type="Proteomes" id="UP000609651">
    <property type="component" value="Unassembled WGS sequence"/>
</dbReference>
<dbReference type="SMART" id="SM00710">
    <property type="entry name" value="PbH1"/>
    <property type="match status" value="8"/>
</dbReference>
<dbReference type="Pfam" id="PF13229">
    <property type="entry name" value="Beta_helix"/>
    <property type="match status" value="2"/>
</dbReference>
<dbReference type="EMBL" id="WTPX01000027">
    <property type="protein sequence ID" value="NNJ25154.1"/>
    <property type="molecule type" value="Genomic_DNA"/>
</dbReference>
<feature type="domain" description="Right handed beta helix" evidence="2">
    <location>
        <begin position="140"/>
        <end position="247"/>
    </location>
</feature>
<evidence type="ECO:0000256" key="1">
    <source>
        <dbReference type="SAM" id="SignalP"/>
    </source>
</evidence>
<keyword evidence="4" id="KW-1185">Reference proteome</keyword>
<sequence length="462" mass="48159">MTTFRLAALTMAALCSAAFLAGPLRSADDPAPVPVGDGVADDTVALQALVDAGGAVRLPAGTHRITAPIVINLQAIGRTSISGDGAARVVMAGPGPAFRFVGTHDGTAAPSSVKDRVWARENAPMLDGVEIVGDHPQADGVGADGTMQLTLTRLVVRKARHAVRLTGRNRNVTLSECHLYENRGVGVLMEDVNLHQIDVANCHISYNAGGGVVARGSEIRNLQIGTCDLEANVGPANEYGAPANVWLDSTHGTVAEVAIVGCTIQHSQNGERSANIRVTSGGPFPGENADDFRTGHLLIADNVLSDVQTNIELTGVRAATVTGNTLWQGFTANLVAEDCTRLILANNVLDRGPLYHVGRNASAKLGVRLERCTDCTITGNHSAGEAFAEAAVILRDCERVNLTGNTITDYGAAGLLLDGVTTGLVTGNLIRDDRPDEAGVALLTENLRGVTLANNLLGEDAE</sequence>
<keyword evidence="1" id="KW-0732">Signal</keyword>
<protein>
    <recommendedName>
        <fullName evidence="2">Right handed beta helix domain-containing protein</fullName>
    </recommendedName>
</protein>
<dbReference type="InterPro" id="IPR039448">
    <property type="entry name" value="Beta_helix"/>
</dbReference>
<feature type="domain" description="Right handed beta helix" evidence="2">
    <location>
        <begin position="311"/>
        <end position="456"/>
    </location>
</feature>
<dbReference type="Gene3D" id="2.160.20.10">
    <property type="entry name" value="Single-stranded right-handed beta-helix, Pectin lyase-like"/>
    <property type="match status" value="2"/>
</dbReference>
<dbReference type="InterPro" id="IPR012334">
    <property type="entry name" value="Pectin_lyas_fold"/>
</dbReference>
<feature type="signal peptide" evidence="1">
    <location>
        <begin position="1"/>
        <end position="21"/>
    </location>
</feature>
<organism evidence="3 4">
    <name type="scientific">Alienimonas chondri</name>
    <dbReference type="NCBI Taxonomy" id="2681879"/>
    <lineage>
        <taxon>Bacteria</taxon>
        <taxon>Pseudomonadati</taxon>
        <taxon>Planctomycetota</taxon>
        <taxon>Planctomycetia</taxon>
        <taxon>Planctomycetales</taxon>
        <taxon>Planctomycetaceae</taxon>
        <taxon>Alienimonas</taxon>
    </lineage>
</organism>
<reference evidence="3 4" key="1">
    <citation type="journal article" date="2020" name="Syst. Appl. Microbiol.">
        <title>Alienimonas chondri sp. nov., a novel planctomycete isolated from the biofilm of the red alga Chondrus crispus.</title>
        <authorList>
            <person name="Vitorino I."/>
            <person name="Albuquerque L."/>
            <person name="Wiegand S."/>
            <person name="Kallscheuer N."/>
            <person name="da Costa M.S."/>
            <person name="Lobo-da-Cunha A."/>
            <person name="Jogler C."/>
            <person name="Lage O.M."/>
        </authorList>
    </citation>
    <scope>NUCLEOTIDE SEQUENCE [LARGE SCALE GENOMIC DNA]</scope>
    <source>
        <strain evidence="3 4">LzC2</strain>
    </source>
</reference>
<accession>A0ABX1VAR9</accession>
<proteinExistence type="predicted"/>
<dbReference type="InterPro" id="IPR006626">
    <property type="entry name" value="PbH1"/>
</dbReference>
<evidence type="ECO:0000313" key="3">
    <source>
        <dbReference type="EMBL" id="NNJ25154.1"/>
    </source>
</evidence>
<gene>
    <name evidence="3" type="ORF">LzC2_12170</name>
</gene>
<dbReference type="SUPFAM" id="SSF51126">
    <property type="entry name" value="Pectin lyase-like"/>
    <property type="match status" value="2"/>
</dbReference>